<dbReference type="EMBL" id="MN175499">
    <property type="protein sequence ID" value="QID06574.1"/>
    <property type="molecule type" value="Genomic_DNA"/>
</dbReference>
<name>A0A6G6ACL9_9VIRU</name>
<organism evidence="1">
    <name type="scientific">Borely moumouvirus</name>
    <dbReference type="NCBI Taxonomy" id="2712067"/>
    <lineage>
        <taxon>Viruses</taxon>
        <taxon>Varidnaviria</taxon>
        <taxon>Bamfordvirae</taxon>
        <taxon>Nucleocytoviricota</taxon>
        <taxon>Megaviricetes</taxon>
        <taxon>Imitervirales</taxon>
        <taxon>Mimiviridae</taxon>
        <taxon>Megamimivirinae</taxon>
        <taxon>Moumouvirus</taxon>
    </lineage>
</organism>
<evidence type="ECO:0000313" key="1">
    <source>
        <dbReference type="EMBL" id="QID06574.1"/>
    </source>
</evidence>
<protein>
    <submittedName>
        <fullName evidence="1">Uncharacterized protein</fullName>
    </submittedName>
</protein>
<sequence length="164" mass="19530">MDMCIDGIYGIVSHILGENSNLTSEQVKDAIIKLNPDFINDKNFMDMYPNIYSIVFCEIKLGLYKSRLELKEPRQELKLCSNRLICDVYDPDINSMEVIMLQEAMNQFFPLEKTIDDLWSCLIKQEENKKREYHKKCQNKITQKMTNQRTVTKQKQRITKFRKY</sequence>
<accession>A0A6G6ACL9</accession>
<proteinExistence type="predicted"/>
<reference evidence="1" key="1">
    <citation type="submission" date="2019-07" db="EMBL/GenBank/DDBJ databases">
        <title>The discovery of a new lineage B mimivirus raises questions about particles surface fibrils.</title>
        <authorList>
            <person name="Silva L.K.S."/>
            <person name="Rodrigues R.A.L."/>
            <person name="Andrade A.C.S.P."/>
            <person name="Hikida H."/>
            <person name="Andreani J."/>
            <person name="Levasseur A."/>
            <person name="La Scola B."/>
            <person name="Abrahao J.S."/>
        </authorList>
    </citation>
    <scope>NUCLEOTIDE SEQUENCE</scope>
    <source>
        <strain evidence="1">B60</strain>
    </source>
</reference>